<organism evidence="10 11">
    <name type="scientific">Diploptera punctata</name>
    <name type="common">Pacific beetle cockroach</name>
    <dbReference type="NCBI Taxonomy" id="6984"/>
    <lineage>
        <taxon>Eukaryota</taxon>
        <taxon>Metazoa</taxon>
        <taxon>Ecdysozoa</taxon>
        <taxon>Arthropoda</taxon>
        <taxon>Hexapoda</taxon>
        <taxon>Insecta</taxon>
        <taxon>Pterygota</taxon>
        <taxon>Neoptera</taxon>
        <taxon>Polyneoptera</taxon>
        <taxon>Dictyoptera</taxon>
        <taxon>Blattodea</taxon>
        <taxon>Blaberoidea</taxon>
        <taxon>Blaberidae</taxon>
        <taxon>Diplopterinae</taxon>
        <taxon>Diploptera</taxon>
    </lineage>
</organism>
<accession>A0AAD7ZMJ3</accession>
<dbReference type="GO" id="GO:0016887">
    <property type="term" value="F:ATP hydrolysis activity"/>
    <property type="evidence" value="ECO:0007669"/>
    <property type="project" value="InterPro"/>
</dbReference>
<dbReference type="Gene3D" id="1.20.1560.10">
    <property type="entry name" value="ABC transporter type 1, transmembrane domain"/>
    <property type="match status" value="1"/>
</dbReference>
<feature type="transmembrane region" description="Helical" evidence="7">
    <location>
        <begin position="34"/>
        <end position="67"/>
    </location>
</feature>
<dbReference type="PANTHER" id="PTHR24223:SF415">
    <property type="entry name" value="FI20190P1"/>
    <property type="match status" value="1"/>
</dbReference>
<dbReference type="Pfam" id="PF00664">
    <property type="entry name" value="ABC_membrane"/>
    <property type="match status" value="1"/>
</dbReference>
<dbReference type="Pfam" id="PF00005">
    <property type="entry name" value="ABC_tran"/>
    <property type="match status" value="1"/>
</dbReference>
<dbReference type="GO" id="GO:0140359">
    <property type="term" value="F:ABC-type transporter activity"/>
    <property type="evidence" value="ECO:0007669"/>
    <property type="project" value="InterPro"/>
</dbReference>
<dbReference type="Proteomes" id="UP001233999">
    <property type="component" value="Unassembled WGS sequence"/>
</dbReference>
<dbReference type="PANTHER" id="PTHR24223">
    <property type="entry name" value="ATP-BINDING CASSETTE SUB-FAMILY C"/>
    <property type="match status" value="1"/>
</dbReference>
<dbReference type="InterPro" id="IPR027417">
    <property type="entry name" value="P-loop_NTPase"/>
</dbReference>
<dbReference type="SUPFAM" id="SSF52540">
    <property type="entry name" value="P-loop containing nucleoside triphosphate hydrolases"/>
    <property type="match status" value="1"/>
</dbReference>
<reference evidence="10" key="2">
    <citation type="submission" date="2023-05" db="EMBL/GenBank/DDBJ databases">
        <authorList>
            <person name="Fouks B."/>
        </authorList>
    </citation>
    <scope>NUCLEOTIDE SEQUENCE</scope>
    <source>
        <strain evidence="10">Stay&amp;Tobe</strain>
        <tissue evidence="10">Testes</tissue>
    </source>
</reference>
<evidence type="ECO:0000256" key="2">
    <source>
        <dbReference type="ARBA" id="ARBA00022692"/>
    </source>
</evidence>
<feature type="domain" description="ABC transmembrane type-1" evidence="9">
    <location>
        <begin position="4"/>
        <end position="77"/>
    </location>
</feature>
<gene>
    <name evidence="10" type="ORF">L9F63_022564</name>
</gene>
<evidence type="ECO:0000256" key="7">
    <source>
        <dbReference type="SAM" id="Phobius"/>
    </source>
</evidence>
<feature type="non-terminal residue" evidence="10">
    <location>
        <position position="353"/>
    </location>
</feature>
<dbReference type="InterPro" id="IPR050173">
    <property type="entry name" value="ABC_transporter_C-like"/>
</dbReference>
<dbReference type="EMBL" id="JASPKZ010007674">
    <property type="protein sequence ID" value="KAJ9583096.1"/>
    <property type="molecule type" value="Genomic_DNA"/>
</dbReference>
<reference evidence="10" key="1">
    <citation type="journal article" date="2023" name="IScience">
        <title>Live-bearing cockroach genome reveals convergent evolutionary mechanisms linked to viviparity in insects and beyond.</title>
        <authorList>
            <person name="Fouks B."/>
            <person name="Harrison M.C."/>
            <person name="Mikhailova A.A."/>
            <person name="Marchal E."/>
            <person name="English S."/>
            <person name="Carruthers M."/>
            <person name="Jennings E.C."/>
            <person name="Chiamaka E.L."/>
            <person name="Frigard R.A."/>
            <person name="Pippel M."/>
            <person name="Attardo G.M."/>
            <person name="Benoit J.B."/>
            <person name="Bornberg-Bauer E."/>
            <person name="Tobe S.S."/>
        </authorList>
    </citation>
    <scope>NUCLEOTIDE SEQUENCE</scope>
    <source>
        <strain evidence="10">Stay&amp;Tobe</strain>
    </source>
</reference>
<dbReference type="Gene3D" id="3.40.50.300">
    <property type="entry name" value="P-loop containing nucleotide triphosphate hydrolases"/>
    <property type="match status" value="1"/>
</dbReference>
<keyword evidence="3" id="KW-0547">Nucleotide-binding</keyword>
<dbReference type="AlphaFoldDB" id="A0AAD7ZMJ3"/>
<evidence type="ECO:0000256" key="4">
    <source>
        <dbReference type="ARBA" id="ARBA00022840"/>
    </source>
</evidence>
<dbReference type="SUPFAM" id="SSF90123">
    <property type="entry name" value="ABC transporter transmembrane region"/>
    <property type="match status" value="1"/>
</dbReference>
<evidence type="ECO:0000313" key="10">
    <source>
        <dbReference type="EMBL" id="KAJ9583096.1"/>
    </source>
</evidence>
<evidence type="ECO:0000313" key="11">
    <source>
        <dbReference type="Proteomes" id="UP001233999"/>
    </source>
</evidence>
<evidence type="ECO:0000256" key="3">
    <source>
        <dbReference type="ARBA" id="ARBA00022741"/>
    </source>
</evidence>
<evidence type="ECO:0000256" key="5">
    <source>
        <dbReference type="ARBA" id="ARBA00022989"/>
    </source>
</evidence>
<dbReference type="InterPro" id="IPR036640">
    <property type="entry name" value="ABC1_TM_sf"/>
</dbReference>
<dbReference type="GO" id="GO:0016020">
    <property type="term" value="C:membrane"/>
    <property type="evidence" value="ECO:0007669"/>
    <property type="project" value="InterPro"/>
</dbReference>
<dbReference type="InterPro" id="IPR011527">
    <property type="entry name" value="ABC1_TM_dom"/>
</dbReference>
<feature type="non-terminal residue" evidence="10">
    <location>
        <position position="1"/>
    </location>
</feature>
<evidence type="ECO:0000259" key="8">
    <source>
        <dbReference type="Pfam" id="PF00005"/>
    </source>
</evidence>
<feature type="domain" description="ABC transporter" evidence="8">
    <location>
        <begin position="221"/>
        <end position="305"/>
    </location>
</feature>
<name>A0AAD7ZMJ3_DIPPU</name>
<evidence type="ECO:0008006" key="12">
    <source>
        <dbReference type="Google" id="ProtNLM"/>
    </source>
</evidence>
<evidence type="ECO:0000256" key="1">
    <source>
        <dbReference type="ARBA" id="ARBA00022448"/>
    </source>
</evidence>
<keyword evidence="4" id="KW-0067">ATP-binding</keyword>
<keyword evidence="2 7" id="KW-0812">Transmembrane</keyword>
<evidence type="ECO:0000256" key="6">
    <source>
        <dbReference type="ARBA" id="ARBA00023136"/>
    </source>
</evidence>
<comment type="caution">
    <text evidence="10">The sequence shown here is derived from an EMBL/GenBank/DDBJ whole genome shotgun (WGS) entry which is preliminary data.</text>
</comment>
<keyword evidence="1" id="KW-0813">Transport</keyword>
<feature type="transmembrane region" description="Helical" evidence="7">
    <location>
        <begin position="103"/>
        <end position="123"/>
    </location>
</feature>
<evidence type="ECO:0000259" key="9">
    <source>
        <dbReference type="Pfam" id="PF00664"/>
    </source>
</evidence>
<keyword evidence="5 7" id="KW-1133">Transmembrane helix</keyword>
<dbReference type="InterPro" id="IPR003439">
    <property type="entry name" value="ABC_transporter-like_ATP-bd"/>
</dbReference>
<dbReference type="GO" id="GO:0005524">
    <property type="term" value="F:ATP binding"/>
    <property type="evidence" value="ECO:0007669"/>
    <property type="project" value="UniProtKB-KW"/>
</dbReference>
<keyword evidence="6 7" id="KW-0472">Membrane</keyword>
<keyword evidence="11" id="KW-1185">Reference proteome</keyword>
<protein>
    <recommendedName>
        <fullName evidence="12">ABC transmembrane type-1 domain-containing protein</fullName>
    </recommendedName>
</protein>
<proteinExistence type="predicted"/>
<sequence length="353" mass="39133">QKERILNAFSHDMKTLDEMLTPTLLEFTQYTMMIAGSIVVIMIISNWLIIPTVVLLICTFTVGYLCFPSTRALKKIEVSSQPSSDDLHSSALYLMNCAVHAPGLWMGLFSVLYTACITLGYRMLIPDLKPAHLGLATYCSLVLTSLVPEAVTYCAYTVTQLASAGKILQLSKLEKEELDTLSPPVNKDSTSEVSTTGWPQRGDIEAKHLTLQYSQDKPCVLQNLNFSIKSGKVGVVGCVGAGKSALISALLRMAKLQSTDALWIDDVNISTIPLRLLRRKISVIPRYPVLFSGHLRLNLDPHTALTDNVLWDALEKESGHPYLLLQNEYSQFYKMVHQTGSAVKTQLIQLARE</sequence>